<dbReference type="RefSeq" id="WP_184824236.1">
    <property type="nucleotide sequence ID" value="NZ_JACHMM010000001.1"/>
</dbReference>
<evidence type="ECO:0000256" key="1">
    <source>
        <dbReference type="SAM" id="SignalP"/>
    </source>
</evidence>
<comment type="caution">
    <text evidence="2">The sequence shown here is derived from an EMBL/GenBank/DDBJ whole genome shotgun (WGS) entry which is preliminary data.</text>
</comment>
<feature type="chain" id="PRO_5038647488" description="Secreted protein" evidence="1">
    <location>
        <begin position="32"/>
        <end position="183"/>
    </location>
</feature>
<dbReference type="EMBL" id="JACHMM010000001">
    <property type="protein sequence ID" value="MBB5789095.1"/>
    <property type="molecule type" value="Genomic_DNA"/>
</dbReference>
<proteinExistence type="predicted"/>
<name>A0A7W9GS83_9ACTN</name>
<protein>
    <recommendedName>
        <fullName evidence="4">Secreted protein</fullName>
    </recommendedName>
</protein>
<gene>
    <name evidence="2" type="ORF">HD601_003670</name>
</gene>
<evidence type="ECO:0000313" key="2">
    <source>
        <dbReference type="EMBL" id="MBB5789095.1"/>
    </source>
</evidence>
<dbReference type="InterPro" id="IPR006311">
    <property type="entry name" value="TAT_signal"/>
</dbReference>
<feature type="signal peptide" evidence="1">
    <location>
        <begin position="1"/>
        <end position="31"/>
    </location>
</feature>
<accession>A0A7W9GS83</accession>
<keyword evidence="1" id="KW-0732">Signal</keyword>
<keyword evidence="3" id="KW-1185">Reference proteome</keyword>
<sequence>MGGALTSAWERRLLLAGVVAAAALCAAGTVAAGPLSEAAGGGGLCAPSPTGGPVTASYPLPNSGPGIVTIDHVRLVDPEGLTLEAAHVVPGRFVMGGPYPPDFTSADAFPELLPAWEQRVDAVGALVPPGFGHDLVVGLRPSGPGESSIDGVEIAYSEGGRSYLVTSLLSVTVRAGSSACGFS</sequence>
<dbReference type="AlphaFoldDB" id="A0A7W9GS83"/>
<reference evidence="2 3" key="1">
    <citation type="submission" date="2020-08" db="EMBL/GenBank/DDBJ databases">
        <title>Sequencing the genomes of 1000 actinobacteria strains.</title>
        <authorList>
            <person name="Klenk H.-P."/>
        </authorList>
    </citation>
    <scope>NUCLEOTIDE SEQUENCE [LARGE SCALE GENOMIC DNA]</scope>
    <source>
        <strain evidence="2 3">DSM 102122</strain>
    </source>
</reference>
<dbReference type="PROSITE" id="PS51318">
    <property type="entry name" value="TAT"/>
    <property type="match status" value="1"/>
</dbReference>
<dbReference type="Proteomes" id="UP000542813">
    <property type="component" value="Unassembled WGS sequence"/>
</dbReference>
<evidence type="ECO:0000313" key="3">
    <source>
        <dbReference type="Proteomes" id="UP000542813"/>
    </source>
</evidence>
<evidence type="ECO:0008006" key="4">
    <source>
        <dbReference type="Google" id="ProtNLM"/>
    </source>
</evidence>
<organism evidence="2 3">
    <name type="scientific">Jiangella mangrovi</name>
    <dbReference type="NCBI Taxonomy" id="1524084"/>
    <lineage>
        <taxon>Bacteria</taxon>
        <taxon>Bacillati</taxon>
        <taxon>Actinomycetota</taxon>
        <taxon>Actinomycetes</taxon>
        <taxon>Jiangellales</taxon>
        <taxon>Jiangellaceae</taxon>
        <taxon>Jiangella</taxon>
    </lineage>
</organism>